<dbReference type="PANTHER" id="PTHR47317:SF1">
    <property type="entry name" value="PROTEIN LHCP TRANSLOCATION DEFECT"/>
    <property type="match status" value="1"/>
</dbReference>
<evidence type="ECO:0000313" key="2">
    <source>
        <dbReference type="Proteomes" id="UP000239899"/>
    </source>
</evidence>
<dbReference type="InterPro" id="IPR044242">
    <property type="entry name" value="LTD-like"/>
</dbReference>
<keyword evidence="2" id="KW-1185">Reference proteome</keyword>
<evidence type="ECO:0000313" key="1">
    <source>
        <dbReference type="EMBL" id="PRW59333.1"/>
    </source>
</evidence>
<dbReference type="InterPro" id="IPR036770">
    <property type="entry name" value="Ankyrin_rpt-contain_sf"/>
</dbReference>
<dbReference type="PANTHER" id="PTHR47317">
    <property type="entry name" value="PROTEIN LHCP TRANSLOCATION DEFECT"/>
    <property type="match status" value="1"/>
</dbReference>
<proteinExistence type="predicted"/>
<organism evidence="1 2">
    <name type="scientific">Chlorella sorokiniana</name>
    <name type="common">Freshwater green alga</name>
    <dbReference type="NCBI Taxonomy" id="3076"/>
    <lineage>
        <taxon>Eukaryota</taxon>
        <taxon>Viridiplantae</taxon>
        <taxon>Chlorophyta</taxon>
        <taxon>core chlorophytes</taxon>
        <taxon>Trebouxiophyceae</taxon>
        <taxon>Chlorellales</taxon>
        <taxon>Chlorellaceae</taxon>
        <taxon>Chlorella clade</taxon>
        <taxon>Chlorella</taxon>
    </lineage>
</organism>
<dbReference type="AlphaFoldDB" id="A0A2P6TZ60"/>
<protein>
    <submittedName>
        <fullName evidence="1">LHCP TRANSLOCATION DEFECT-like</fullName>
    </submittedName>
</protein>
<dbReference type="GO" id="GO:0090391">
    <property type="term" value="P:granum assembly"/>
    <property type="evidence" value="ECO:0007669"/>
    <property type="project" value="InterPro"/>
</dbReference>
<comment type="caution">
    <text evidence="1">The sequence shown here is derived from an EMBL/GenBank/DDBJ whole genome shotgun (WGS) entry which is preliminary data.</text>
</comment>
<dbReference type="Proteomes" id="UP000239899">
    <property type="component" value="Unassembled WGS sequence"/>
</dbReference>
<dbReference type="SUPFAM" id="SSF48403">
    <property type="entry name" value="Ankyrin repeat"/>
    <property type="match status" value="1"/>
</dbReference>
<dbReference type="GO" id="GO:0009941">
    <property type="term" value="C:chloroplast envelope"/>
    <property type="evidence" value="ECO:0007669"/>
    <property type="project" value="TreeGrafter"/>
</dbReference>
<dbReference type="GO" id="GO:0006886">
    <property type="term" value="P:intracellular protein transport"/>
    <property type="evidence" value="ECO:0007669"/>
    <property type="project" value="InterPro"/>
</dbReference>
<name>A0A2P6TZ60_CHLSO</name>
<dbReference type="Gene3D" id="1.25.40.20">
    <property type="entry name" value="Ankyrin repeat-containing domain"/>
    <property type="match status" value="1"/>
</dbReference>
<gene>
    <name evidence="1" type="ORF">C2E21_2114</name>
</gene>
<dbReference type="EMBL" id="LHPG02000004">
    <property type="protein sequence ID" value="PRW59333.1"/>
    <property type="molecule type" value="Genomic_DNA"/>
</dbReference>
<dbReference type="GO" id="GO:0009570">
    <property type="term" value="C:chloroplast stroma"/>
    <property type="evidence" value="ECO:0007669"/>
    <property type="project" value="InterPro"/>
</dbReference>
<dbReference type="OrthoDB" id="539213at2759"/>
<reference evidence="1 2" key="1">
    <citation type="journal article" date="2018" name="Plant J.">
        <title>Genome sequences of Chlorella sorokiniana UTEX 1602 and Micractinium conductrix SAG 241.80: implications to maltose excretion by a green alga.</title>
        <authorList>
            <person name="Arriola M.B."/>
            <person name="Velmurugan N."/>
            <person name="Zhang Y."/>
            <person name="Plunkett M.H."/>
            <person name="Hondzo H."/>
            <person name="Barney B.M."/>
        </authorList>
    </citation>
    <scope>NUCLEOTIDE SEQUENCE [LARGE SCALE GENOMIC DNA]</scope>
    <source>
        <strain evidence="2">UTEX 1602</strain>
    </source>
</reference>
<sequence>MQAALSTFAGSAVQARVQRRSLAGRQLRGAVGNGARCRAFFKFGGGQKDKNGKERGYDSGVSVDAEYFTGEHRDDYQASDVQDYFMYMGMLASEGTYDRCEAMLSSGIHPCDLLLLMACSEGDDGKVNELLEAGADPNVKDMEGRTAMELATKEEVKELLRKFMITA</sequence>
<accession>A0A2P6TZ60</accession>